<dbReference type="Proteomes" id="UP000195221">
    <property type="component" value="Unassembled WGS sequence"/>
</dbReference>
<dbReference type="AlphaFoldDB" id="A0A242N391"/>
<dbReference type="SUPFAM" id="SSF51126">
    <property type="entry name" value="Pectin lyase-like"/>
    <property type="match status" value="1"/>
</dbReference>
<dbReference type="NCBIfam" id="TIGR01901">
    <property type="entry name" value="adhes_NPXG"/>
    <property type="match status" value="1"/>
</dbReference>
<dbReference type="Gene3D" id="2.160.20.10">
    <property type="entry name" value="Single-stranded right-handed beta-helix, Pectin lyase-like"/>
    <property type="match status" value="1"/>
</dbReference>
<dbReference type="InterPro" id="IPR011050">
    <property type="entry name" value="Pectin_lyase_fold/virulence"/>
</dbReference>
<reference evidence="2 3" key="1">
    <citation type="submission" date="2017-03" db="EMBL/GenBank/DDBJ databases">
        <title>Genome analysis of strain PAMC 26577.</title>
        <authorList>
            <person name="Oh H.-M."/>
            <person name="Yang J.-A."/>
        </authorList>
    </citation>
    <scope>NUCLEOTIDE SEQUENCE [LARGE SCALE GENOMIC DNA]</scope>
    <source>
        <strain evidence="2 3">PAMC 26577</strain>
    </source>
</reference>
<dbReference type="Pfam" id="PF05860">
    <property type="entry name" value="TPS"/>
    <property type="match status" value="1"/>
</dbReference>
<evidence type="ECO:0000313" key="2">
    <source>
        <dbReference type="EMBL" id="OTP78130.1"/>
    </source>
</evidence>
<gene>
    <name evidence="2" type="ORF">PAMC26577_05725</name>
</gene>
<dbReference type="Gene3D" id="2.160.20.110">
    <property type="match status" value="1"/>
</dbReference>
<dbReference type="SMART" id="SM00912">
    <property type="entry name" value="Haemagg_act"/>
    <property type="match status" value="1"/>
</dbReference>
<dbReference type="PANTHER" id="PTHR12338">
    <property type="entry name" value="AUTOTRANSPORTER"/>
    <property type="match status" value="1"/>
</dbReference>
<organism evidence="2 3">
    <name type="scientific">Caballeronia sordidicola</name>
    <name type="common">Burkholderia sordidicola</name>
    <dbReference type="NCBI Taxonomy" id="196367"/>
    <lineage>
        <taxon>Bacteria</taxon>
        <taxon>Pseudomonadati</taxon>
        <taxon>Pseudomonadota</taxon>
        <taxon>Betaproteobacteria</taxon>
        <taxon>Burkholderiales</taxon>
        <taxon>Burkholderiaceae</taxon>
        <taxon>Caballeronia</taxon>
    </lineage>
</organism>
<sequence>MRYSGFHAFTGRNNLRSAHRLSTNHVSGAVMLRQSSRLASESPLTSRKGLPFTLGFAGAPLAAYRSRHFKRTLVLPVPLAIAMWCMPVAHAAGPLPQNGSFVQGQGAISGGPGSLTINQSSSRGVIDWHSFSIGTGNTVTFDNGSGTTLNRVTGGSPSAILGNLKATGSVYLVNPQGILVGWTGVISTGGRFVASTLDLSDTAFMNGGTLVLAGSSNGQVVNLGKISSSGGDIFLIAHDAVVNGGSVSAPNGTAEYVVGKQVVLYESSSSRQVFVQISSKGTVVDRGITQAAQINLEAADGNIYALAGSGSRIRATGTAMRDGHIWLVADNGHVTQQGTIAATNVDGSGGTVDTLANTLALQSGAAVQAGLWNVSTPNFTVDSATAGAFMRSLNAGTSVDAIATGTNGASGDLTVGSNLEWQGPASLSLGAFRNVTIAPATTLKNTGSGNLSLRADAAGIDNAGSVANQGMVDWSSSTGFVRSFYDMNGSYSPGTILANSAWKAGPYSGLLTQLTAYKLVNSLGDLRSVASDLAGNYALGKDIDASATGDGSYVPLGDINTPFTGQFDGQSKTVSSLTLGRLVAGDPASDGPGAMGMFGVIGEKGVVRDLSVNGNGHLGPSVRAYVGLLAGANYGTVVRGSASGNLNIGDAGPAQPTNVDETTAGGLVGGNFGTILRSSSAVVATTGGMLGGLVGENVGAIIQSYSTGALTSLGYTNEGAGGLVGYNLGSITQSYSTSPTLLQGYCRGSAGTPCGGAGLVVVNEGTISQSFATGLVTQPFYQPIGIARTNLGTITNDVFWNKDTTAATVGTVYGTPIPASSGLTTAQMSTPASFVSYDFGPAGVWAMPGGATHLVLRWQTGQ</sequence>
<dbReference type="PANTHER" id="PTHR12338:SF5">
    <property type="entry name" value="ANTIGEN 43-RELATED"/>
    <property type="match status" value="1"/>
</dbReference>
<feature type="domain" description="Filamentous haemagglutinin FhaB/tRNA nuclease CdiA-like TPS" evidence="1">
    <location>
        <begin position="92"/>
        <end position="203"/>
    </location>
</feature>
<proteinExistence type="predicted"/>
<dbReference type="InterPro" id="IPR050909">
    <property type="entry name" value="Bact_Autotransporter_VF"/>
</dbReference>
<evidence type="ECO:0000313" key="3">
    <source>
        <dbReference type="Proteomes" id="UP000195221"/>
    </source>
</evidence>
<accession>A0A242N391</accession>
<comment type="caution">
    <text evidence="2">The sequence shown here is derived from an EMBL/GenBank/DDBJ whole genome shotgun (WGS) entry which is preliminary data.</text>
</comment>
<evidence type="ECO:0000259" key="1">
    <source>
        <dbReference type="SMART" id="SM00912"/>
    </source>
</evidence>
<dbReference type="EMBL" id="NBTZ01000026">
    <property type="protein sequence ID" value="OTP78130.1"/>
    <property type="molecule type" value="Genomic_DNA"/>
</dbReference>
<dbReference type="InterPro" id="IPR012334">
    <property type="entry name" value="Pectin_lyas_fold"/>
</dbReference>
<dbReference type="InterPro" id="IPR008638">
    <property type="entry name" value="FhaB/CdiA-like_TPS"/>
</dbReference>
<name>A0A242N391_CABSO</name>
<protein>
    <submittedName>
        <fullName evidence="2">Large exoproteins involved in heme utilization or adhesion</fullName>
    </submittedName>
</protein>